<dbReference type="PANTHER" id="PTHR24114:SF50">
    <property type="entry name" value="RNI-LIKE PROTEIN"/>
    <property type="match status" value="1"/>
</dbReference>
<name>A8DVN0_NEMVE</name>
<dbReference type="STRING" id="45351.A8DVN0"/>
<dbReference type="SUPFAM" id="SSF52047">
    <property type="entry name" value="RNI-like"/>
    <property type="match status" value="1"/>
</dbReference>
<dbReference type="eggNOG" id="KOG4308">
    <property type="taxonomic scope" value="Eukaryota"/>
</dbReference>
<dbReference type="KEGG" id="nve:5496005"/>
<evidence type="ECO:0000313" key="2">
    <source>
        <dbReference type="Proteomes" id="UP000001593"/>
    </source>
</evidence>
<proteinExistence type="predicted"/>
<dbReference type="PROSITE" id="PS51450">
    <property type="entry name" value="LRR"/>
    <property type="match status" value="1"/>
</dbReference>
<keyword evidence="2" id="KW-1185">Reference proteome</keyword>
<dbReference type="AlphaFoldDB" id="A8DVN0"/>
<dbReference type="InParanoid" id="A8DVN0"/>
<dbReference type="InterPro" id="IPR052394">
    <property type="entry name" value="LRR-containing"/>
</dbReference>
<dbReference type="SMART" id="SM00368">
    <property type="entry name" value="LRR_RI"/>
    <property type="match status" value="3"/>
</dbReference>
<dbReference type="InterPro" id="IPR001611">
    <property type="entry name" value="Leu-rich_rpt"/>
</dbReference>
<evidence type="ECO:0000313" key="1">
    <source>
        <dbReference type="EMBL" id="EDO25729.1"/>
    </source>
</evidence>
<dbReference type="PhylomeDB" id="A8DVN0"/>
<feature type="non-terminal residue" evidence="1">
    <location>
        <position position="1"/>
    </location>
</feature>
<reference evidence="1 2" key="1">
    <citation type="journal article" date="2007" name="Science">
        <title>Sea anemone genome reveals ancestral eumetazoan gene repertoire and genomic organization.</title>
        <authorList>
            <person name="Putnam N.H."/>
            <person name="Srivastava M."/>
            <person name="Hellsten U."/>
            <person name="Dirks B."/>
            <person name="Chapman J."/>
            <person name="Salamov A."/>
            <person name="Terry A."/>
            <person name="Shapiro H."/>
            <person name="Lindquist E."/>
            <person name="Kapitonov V.V."/>
            <person name="Jurka J."/>
            <person name="Genikhovich G."/>
            <person name="Grigoriev I.V."/>
            <person name="Lucas S.M."/>
            <person name="Steele R.E."/>
            <person name="Finnerty J.R."/>
            <person name="Technau U."/>
            <person name="Martindale M.Q."/>
            <person name="Rokhsar D.S."/>
        </authorList>
    </citation>
    <scope>NUCLEOTIDE SEQUENCE [LARGE SCALE GENOMIC DNA]</scope>
    <source>
        <strain evidence="2">CH2 X CH6</strain>
    </source>
</reference>
<accession>A8DVN0</accession>
<organism evidence="1 2">
    <name type="scientific">Nematostella vectensis</name>
    <name type="common">Starlet sea anemone</name>
    <dbReference type="NCBI Taxonomy" id="45351"/>
    <lineage>
        <taxon>Eukaryota</taxon>
        <taxon>Metazoa</taxon>
        <taxon>Cnidaria</taxon>
        <taxon>Anthozoa</taxon>
        <taxon>Hexacorallia</taxon>
        <taxon>Actiniaria</taxon>
        <taxon>Edwardsiidae</taxon>
        <taxon>Nematostella</taxon>
    </lineage>
</organism>
<dbReference type="Proteomes" id="UP000001593">
    <property type="component" value="Unassembled WGS sequence"/>
</dbReference>
<gene>
    <name evidence="1" type="ORF">NEMVEDRAFT_v1g9525</name>
</gene>
<dbReference type="InterPro" id="IPR032675">
    <property type="entry name" value="LRR_dom_sf"/>
</dbReference>
<dbReference type="HOGENOM" id="CLU_1840148_0_0_1"/>
<dbReference type="EMBL" id="DS478400">
    <property type="protein sequence ID" value="EDO25729.1"/>
    <property type="molecule type" value="Genomic_DNA"/>
</dbReference>
<dbReference type="PANTHER" id="PTHR24114">
    <property type="entry name" value="LEUCINE RICH REPEAT FAMILY PROTEIN"/>
    <property type="match status" value="1"/>
</dbReference>
<dbReference type="Pfam" id="PF13516">
    <property type="entry name" value="LRR_6"/>
    <property type="match status" value="2"/>
</dbReference>
<dbReference type="OMA" id="IAIALVX"/>
<protein>
    <submittedName>
        <fullName evidence="1">Uncharacterized protein</fullName>
    </submittedName>
</protein>
<sequence>ICKAMGENASIRVLDLSWNGFADDGAAAMGNALRHNSTLKELDLSHNRITKKGAFALSKGLAVNDALRVLKIGFNPFESDGTMALLKAMRNNAKSAMEELHLNNITVGKGVIEFLDEYMKHNPNFQITLGVSPTDRREAM</sequence>
<feature type="non-terminal residue" evidence="1">
    <location>
        <position position="140"/>
    </location>
</feature>
<dbReference type="Gene3D" id="3.80.10.10">
    <property type="entry name" value="Ribonuclease Inhibitor"/>
    <property type="match status" value="1"/>
</dbReference>